<dbReference type="InterPro" id="IPR015883">
    <property type="entry name" value="Glyco_hydro_20_cat"/>
</dbReference>
<dbReference type="GO" id="GO:0016020">
    <property type="term" value="C:membrane"/>
    <property type="evidence" value="ECO:0007669"/>
    <property type="project" value="TreeGrafter"/>
</dbReference>
<evidence type="ECO:0000256" key="3">
    <source>
        <dbReference type="ARBA" id="ARBA00012663"/>
    </source>
</evidence>
<dbReference type="SUPFAM" id="SSF51445">
    <property type="entry name" value="(Trans)glycosidases"/>
    <property type="match status" value="1"/>
</dbReference>
<dbReference type="AlphaFoldDB" id="A0A5M6DMF1"/>
<dbReference type="PANTHER" id="PTHR22600">
    <property type="entry name" value="BETA-HEXOSAMINIDASE"/>
    <property type="match status" value="1"/>
</dbReference>
<evidence type="ECO:0000256" key="1">
    <source>
        <dbReference type="ARBA" id="ARBA00001231"/>
    </source>
</evidence>
<feature type="domain" description="Glycoside hydrolase family 20 catalytic" evidence="8">
    <location>
        <begin position="170"/>
        <end position="512"/>
    </location>
</feature>
<evidence type="ECO:0000256" key="6">
    <source>
        <dbReference type="PIRSR" id="PIRSR625705-1"/>
    </source>
</evidence>
<evidence type="ECO:0000313" key="12">
    <source>
        <dbReference type="Proteomes" id="UP000323426"/>
    </source>
</evidence>
<dbReference type="EC" id="3.2.1.52" evidence="3"/>
<evidence type="ECO:0000256" key="5">
    <source>
        <dbReference type="ARBA" id="ARBA00023295"/>
    </source>
</evidence>
<dbReference type="InterPro" id="IPR029018">
    <property type="entry name" value="Hex-like_dom2"/>
</dbReference>
<protein>
    <recommendedName>
        <fullName evidence="3">beta-N-acetylhexosaminidase</fullName>
        <ecNumber evidence="3">3.2.1.52</ecNumber>
    </recommendedName>
</protein>
<dbReference type="InterPro" id="IPR015882">
    <property type="entry name" value="HEX_bac_N"/>
</dbReference>
<comment type="caution">
    <text evidence="11">The sequence shown here is derived from an EMBL/GenBank/DDBJ whole genome shotgun (WGS) entry which is preliminary data.</text>
</comment>
<dbReference type="PANTHER" id="PTHR22600:SF57">
    <property type="entry name" value="BETA-N-ACETYLHEXOSAMINIDASE"/>
    <property type="match status" value="1"/>
</dbReference>
<evidence type="ECO:0000256" key="7">
    <source>
        <dbReference type="SAM" id="SignalP"/>
    </source>
</evidence>
<dbReference type="GO" id="GO:0030203">
    <property type="term" value="P:glycosaminoglycan metabolic process"/>
    <property type="evidence" value="ECO:0007669"/>
    <property type="project" value="TreeGrafter"/>
</dbReference>
<organism evidence="11 12">
    <name type="scientific">Adhaeribacter rhizoryzae</name>
    <dbReference type="NCBI Taxonomy" id="2607907"/>
    <lineage>
        <taxon>Bacteria</taxon>
        <taxon>Pseudomonadati</taxon>
        <taxon>Bacteroidota</taxon>
        <taxon>Cytophagia</taxon>
        <taxon>Cytophagales</taxon>
        <taxon>Hymenobacteraceae</taxon>
        <taxon>Adhaeribacter</taxon>
    </lineage>
</organism>
<accession>A0A5M6DMF1</accession>
<keyword evidence="4 11" id="KW-0378">Hydrolase</keyword>
<gene>
    <name evidence="11" type="ORF">F0145_09330</name>
</gene>
<name>A0A5M6DMF1_9BACT</name>
<proteinExistence type="inferred from homology"/>
<dbReference type="Pfam" id="PF02838">
    <property type="entry name" value="Glyco_hydro_20b"/>
    <property type="match status" value="1"/>
</dbReference>
<feature type="domain" description="GH29D-like beta-sandwich" evidence="10">
    <location>
        <begin position="556"/>
        <end position="616"/>
    </location>
</feature>
<dbReference type="CDD" id="cd06563">
    <property type="entry name" value="GH20_chitobiase-like"/>
    <property type="match status" value="1"/>
</dbReference>
<evidence type="ECO:0000259" key="8">
    <source>
        <dbReference type="Pfam" id="PF00728"/>
    </source>
</evidence>
<dbReference type="SUPFAM" id="SSF55545">
    <property type="entry name" value="beta-N-acetylhexosaminidase-like domain"/>
    <property type="match status" value="1"/>
</dbReference>
<feature type="chain" id="PRO_5024467387" description="beta-N-acetylhexosaminidase" evidence="7">
    <location>
        <begin position="22"/>
        <end position="629"/>
    </location>
</feature>
<dbReference type="EMBL" id="VWSF01000005">
    <property type="protein sequence ID" value="KAA5547596.1"/>
    <property type="molecule type" value="Genomic_DNA"/>
</dbReference>
<dbReference type="Pfam" id="PF00728">
    <property type="entry name" value="Glyco_hydro_20"/>
    <property type="match status" value="1"/>
</dbReference>
<dbReference type="Gene3D" id="3.20.20.80">
    <property type="entry name" value="Glycosidases"/>
    <property type="match status" value="1"/>
</dbReference>
<feature type="domain" description="Beta-hexosaminidase bacterial type N-terminal" evidence="9">
    <location>
        <begin position="31"/>
        <end position="166"/>
    </location>
</feature>
<evidence type="ECO:0000259" key="9">
    <source>
        <dbReference type="Pfam" id="PF02838"/>
    </source>
</evidence>
<keyword evidence="7" id="KW-0732">Signal</keyword>
<evidence type="ECO:0000256" key="4">
    <source>
        <dbReference type="ARBA" id="ARBA00022801"/>
    </source>
</evidence>
<sequence length="629" mass="70514">MRVRTLLLLWLSIICINLAGAQTTTAPESNISIIPQPVSLKLLPGNFQLTAKTKIYITPQDQELKLLAGMLADQLKSTTGHELTVIEKANALKAKNAIILSKQPTDTTLGKEGYALTVRPENIVVRATHGHGIFYGLQTIYQLLPAGPEAVAGKAAVAIPAVDIQDKPRYSWRGLMLDVGRYFYPVEFIKKYLDYMAMHKLNTFHWHLTEDHGWRIEIKKYPRLTQIGANREGTQVGNRDQIDYRPHSGYYTQEQIKDVVAYASARYINVVPEVEMPGHTLAVLAAYPELSCTGGPHKMPLQWGIQKDIYCAGNDQTFTFLEDVLTEVAALFPSPIIHIGGDEAPKDRWKACAKCQARIKAENLKDEHELQSYFIKRIEKFLLTKNKNIIGWDEILEGGLAPNASVMSWRGIKGGIAAAKEHHNVVMTPSSHLYLDYYQGDRALEPKAIGGMLLLEKVYSYEPTPAELTPAEAKYIIGTQGNVWAEYIHTPEKAEYYAFPRAAALAEVAWTPANLKNWDNFKKRMETQYKRYDAIGLNYAKSAYNVFMEVTPDTEAKNITVSLKTGSHGTRIFYTLDGTEPTLESLQYTMPFKIINPTVVKATAFQANQQVGKVTTRTISEQDLTGKKE</sequence>
<feature type="active site" description="Proton donor" evidence="6">
    <location>
        <position position="343"/>
    </location>
</feature>
<dbReference type="GO" id="GO:0005975">
    <property type="term" value="P:carbohydrate metabolic process"/>
    <property type="evidence" value="ECO:0007669"/>
    <property type="project" value="InterPro"/>
</dbReference>
<dbReference type="Proteomes" id="UP000323426">
    <property type="component" value="Unassembled WGS sequence"/>
</dbReference>
<dbReference type="InterPro" id="IPR017853">
    <property type="entry name" value="GH"/>
</dbReference>
<evidence type="ECO:0000313" key="11">
    <source>
        <dbReference type="EMBL" id="KAA5547596.1"/>
    </source>
</evidence>
<evidence type="ECO:0000256" key="2">
    <source>
        <dbReference type="ARBA" id="ARBA00006285"/>
    </source>
</evidence>
<dbReference type="PRINTS" id="PR00738">
    <property type="entry name" value="GLHYDRLASE20"/>
</dbReference>
<dbReference type="InterPro" id="IPR025705">
    <property type="entry name" value="Beta_hexosaminidase_sua/sub"/>
</dbReference>
<dbReference type="Gene3D" id="3.30.379.10">
    <property type="entry name" value="Chitobiase/beta-hexosaminidase domain 2-like"/>
    <property type="match status" value="1"/>
</dbReference>
<dbReference type="Pfam" id="PF13290">
    <property type="entry name" value="CHB_HEX_C_1"/>
    <property type="match status" value="1"/>
</dbReference>
<keyword evidence="12" id="KW-1185">Reference proteome</keyword>
<feature type="signal peptide" evidence="7">
    <location>
        <begin position="1"/>
        <end position="21"/>
    </location>
</feature>
<dbReference type="PIRSF" id="PIRSF001093">
    <property type="entry name" value="B-hxosamndse_ab_euk"/>
    <property type="match status" value="1"/>
</dbReference>
<evidence type="ECO:0000259" key="10">
    <source>
        <dbReference type="Pfam" id="PF13290"/>
    </source>
</evidence>
<dbReference type="InterPro" id="IPR059177">
    <property type="entry name" value="GH29D-like_dom"/>
</dbReference>
<comment type="catalytic activity">
    <reaction evidence="1">
        <text>Hydrolysis of terminal non-reducing N-acetyl-D-hexosamine residues in N-acetyl-beta-D-hexosaminides.</text>
        <dbReference type="EC" id="3.2.1.52"/>
    </reaction>
</comment>
<reference evidence="11 12" key="1">
    <citation type="submission" date="2019-09" db="EMBL/GenBank/DDBJ databases">
        <title>Genome sequence and assembly of Adhaeribacter sp.</title>
        <authorList>
            <person name="Chhetri G."/>
        </authorList>
    </citation>
    <scope>NUCLEOTIDE SEQUENCE [LARGE SCALE GENOMIC DNA]</scope>
    <source>
        <strain evidence="11 12">DK36</strain>
    </source>
</reference>
<dbReference type="GO" id="GO:0004563">
    <property type="term" value="F:beta-N-acetylhexosaminidase activity"/>
    <property type="evidence" value="ECO:0007669"/>
    <property type="project" value="UniProtKB-EC"/>
</dbReference>
<comment type="similarity">
    <text evidence="2">Belongs to the glycosyl hydrolase 20 family.</text>
</comment>
<keyword evidence="5" id="KW-0326">Glycosidase</keyword>